<dbReference type="Gene3D" id="3.20.20.70">
    <property type="entry name" value="Aldolase class I"/>
    <property type="match status" value="2"/>
</dbReference>
<evidence type="ECO:0000313" key="2">
    <source>
        <dbReference type="EMBL" id="KLU65074.1"/>
    </source>
</evidence>
<organism evidence="2 3">
    <name type="scientific">Desulfosporosinus acididurans</name>
    <dbReference type="NCBI Taxonomy" id="476652"/>
    <lineage>
        <taxon>Bacteria</taxon>
        <taxon>Bacillati</taxon>
        <taxon>Bacillota</taxon>
        <taxon>Clostridia</taxon>
        <taxon>Eubacteriales</taxon>
        <taxon>Desulfitobacteriaceae</taxon>
        <taxon>Desulfosporosinus</taxon>
    </lineage>
</organism>
<accession>A0A0J1FNK8</accession>
<reference evidence="2 3" key="1">
    <citation type="submission" date="2015-06" db="EMBL/GenBank/DDBJ databases">
        <title>Draft genome of the moderately acidophilic sulfate reducer Candidatus Desulfosporosinus acididurans strain M1.</title>
        <authorList>
            <person name="Poehlein A."/>
            <person name="Petzsch P."/>
            <person name="Johnson B.D."/>
            <person name="Schloemann M."/>
            <person name="Daniel R."/>
            <person name="Muehling M."/>
        </authorList>
    </citation>
    <scope>NUCLEOTIDE SEQUENCE [LARGE SCALE GENOMIC DNA]</scope>
    <source>
        <strain evidence="2 3">M1</strain>
    </source>
</reference>
<dbReference type="Proteomes" id="UP000036356">
    <property type="component" value="Unassembled WGS sequence"/>
</dbReference>
<dbReference type="STRING" id="476652.DEAC_c30410"/>
<dbReference type="SUPFAM" id="SSF102114">
    <property type="entry name" value="Radical SAM enzymes"/>
    <property type="match status" value="2"/>
</dbReference>
<gene>
    <name evidence="2" type="ORF">DEAC_c30410</name>
</gene>
<name>A0A0J1FNK8_9FIRM</name>
<protein>
    <recommendedName>
        <fullName evidence="1">4Fe4S-binding SPASM domain-containing protein</fullName>
    </recommendedName>
</protein>
<dbReference type="EMBL" id="LDZY01000010">
    <property type="protein sequence ID" value="KLU65074.1"/>
    <property type="molecule type" value="Genomic_DNA"/>
</dbReference>
<evidence type="ECO:0000313" key="3">
    <source>
        <dbReference type="Proteomes" id="UP000036356"/>
    </source>
</evidence>
<dbReference type="RefSeq" id="WP_047810857.1">
    <property type="nucleotide sequence ID" value="NZ_LDZY01000010.1"/>
</dbReference>
<proteinExistence type="predicted"/>
<dbReference type="InterPro" id="IPR058240">
    <property type="entry name" value="rSAM_sf"/>
</dbReference>
<dbReference type="AlphaFoldDB" id="A0A0J1FNK8"/>
<dbReference type="PANTHER" id="PTHR11228:SF7">
    <property type="entry name" value="PQQA PEPTIDE CYCLASE"/>
    <property type="match status" value="1"/>
</dbReference>
<dbReference type="PANTHER" id="PTHR11228">
    <property type="entry name" value="RADICAL SAM DOMAIN PROTEIN"/>
    <property type="match status" value="1"/>
</dbReference>
<dbReference type="Pfam" id="PF13186">
    <property type="entry name" value="SPASM"/>
    <property type="match status" value="1"/>
</dbReference>
<dbReference type="PATRIC" id="fig|476652.3.peg.3200"/>
<feature type="domain" description="4Fe4S-binding SPASM" evidence="1">
    <location>
        <begin position="4"/>
        <end position="62"/>
    </location>
</feature>
<sequence length="454" mass="53316">MKYCSRPFKQLYVFPNGDVRACGWTYVCIGNILNKSIEEVWNSSEAETIRDTIRDGSYSLCNNEVCPYLANNTLPDLSQEEFTEKTISQRLPSEFNAAYDYICNHSCPSCRHEVFKPNDDYIKNIKIISDKLVPVINQADSLSTNGNGDCFASPYVMDMLQRIRPQRNEFLLQLETNGVLCDEIHWEKISHLYKNDIVITVTPNSFERLAYKYLSGGHDNLDTLIKNLHFIKSLRQTGKIKRFEISIVVQDRNYRELPSFVHRCLEEFECDCVVIKPIFYWFALTKEEYWFKDILNPKHPYFNEYMEILKDPILMDERVYFWGAHHIHEEKEHPYYDYKIYFDAFSKLLSNPEPQKSLEKKLIEKGYKRISIYGVNDNAKLLFNLLKGTQISVVEFIDKYATVRDFCGLPVVKLDDFNADKIEAILVSNFVFLKNITRDLRFFGFKGKIIPFNE</sequence>
<dbReference type="CDD" id="cd21109">
    <property type="entry name" value="SPASM"/>
    <property type="match status" value="1"/>
</dbReference>
<dbReference type="InterPro" id="IPR013785">
    <property type="entry name" value="Aldolase_TIM"/>
</dbReference>
<dbReference type="InterPro" id="IPR023885">
    <property type="entry name" value="4Fe4S-binding_SPASM_dom"/>
</dbReference>
<dbReference type="InterPro" id="IPR050377">
    <property type="entry name" value="Radical_SAM_PqqE_MftC-like"/>
</dbReference>
<evidence type="ECO:0000259" key="1">
    <source>
        <dbReference type="Pfam" id="PF13186"/>
    </source>
</evidence>
<keyword evidence="3" id="KW-1185">Reference proteome</keyword>
<comment type="caution">
    <text evidence="2">The sequence shown here is derived from an EMBL/GenBank/DDBJ whole genome shotgun (WGS) entry which is preliminary data.</text>
</comment>